<dbReference type="SMART" id="SM01074">
    <property type="entry name" value="Cdc6_C"/>
    <property type="match status" value="1"/>
</dbReference>
<dbReference type="Pfam" id="PF09079">
    <property type="entry name" value="WHD_Cdc6"/>
    <property type="match status" value="1"/>
</dbReference>
<feature type="binding site" evidence="5">
    <location>
        <position position="217"/>
    </location>
    <ligand>
        <name>ATP</name>
        <dbReference type="ChEBI" id="CHEBI:30616"/>
    </ligand>
</feature>
<dbReference type="InterPro" id="IPR015163">
    <property type="entry name" value="Cdc6_C"/>
</dbReference>
<evidence type="ECO:0000256" key="3">
    <source>
        <dbReference type="ARBA" id="ARBA00022741"/>
    </source>
</evidence>
<dbReference type="SUPFAM" id="SSF46785">
    <property type="entry name" value="Winged helix' DNA-binding domain"/>
    <property type="match status" value="1"/>
</dbReference>
<dbReference type="InterPro" id="IPR014277">
    <property type="entry name" value="Orc1/Cdc6_arc"/>
</dbReference>
<dbReference type="InterPro" id="IPR055237">
    <property type="entry name" value="Cdc6_lid"/>
</dbReference>
<organism evidence="8 9">
    <name type="scientific">Picrophilus torridus (strain ATCC 700027 / DSM 9790 / JCM 10055 / NBRC 100828 / KAW 2/3)</name>
    <dbReference type="NCBI Taxonomy" id="1122961"/>
    <lineage>
        <taxon>Archaea</taxon>
        <taxon>Methanobacteriati</taxon>
        <taxon>Thermoplasmatota</taxon>
        <taxon>Thermoplasmata</taxon>
        <taxon>Thermoplasmatales</taxon>
        <taxon>Picrophilaceae</taxon>
        <taxon>Picrophilus</taxon>
    </lineage>
</organism>
<dbReference type="Gene3D" id="1.10.10.10">
    <property type="entry name" value="Winged helix-like DNA-binding domain superfamily/Winged helix DNA-binding domain"/>
    <property type="match status" value="1"/>
</dbReference>
<comment type="function">
    <text evidence="5">Involved in regulation of DNA replication.</text>
</comment>
<dbReference type="GO" id="GO:0006260">
    <property type="term" value="P:DNA replication"/>
    <property type="evidence" value="ECO:0007669"/>
    <property type="project" value="UniProtKB-UniRule"/>
</dbReference>
<name>A0A8G2L7K3_PICTO</name>
<feature type="binding site" evidence="5">
    <location>
        <begin position="65"/>
        <end position="69"/>
    </location>
    <ligand>
        <name>ATP</name>
        <dbReference type="ChEBI" id="CHEBI:30616"/>
    </ligand>
</feature>
<evidence type="ECO:0000259" key="7">
    <source>
        <dbReference type="SMART" id="SM01074"/>
    </source>
</evidence>
<dbReference type="Pfam" id="PF13401">
    <property type="entry name" value="AAA_22"/>
    <property type="match status" value="1"/>
</dbReference>
<dbReference type="SMART" id="SM00382">
    <property type="entry name" value="AAA"/>
    <property type="match status" value="1"/>
</dbReference>
<evidence type="ECO:0000313" key="8">
    <source>
        <dbReference type="EMBL" id="SMD31090.1"/>
    </source>
</evidence>
<dbReference type="Gene3D" id="3.40.50.300">
    <property type="entry name" value="P-loop containing nucleotide triphosphate hydrolases"/>
    <property type="match status" value="1"/>
</dbReference>
<dbReference type="GeneID" id="2844367"/>
<dbReference type="SUPFAM" id="SSF52540">
    <property type="entry name" value="P-loop containing nucleoside triphosphate hydrolases"/>
    <property type="match status" value="1"/>
</dbReference>
<evidence type="ECO:0000256" key="2">
    <source>
        <dbReference type="ARBA" id="ARBA00022705"/>
    </source>
</evidence>
<evidence type="ECO:0000256" key="4">
    <source>
        <dbReference type="ARBA" id="ARBA00022840"/>
    </source>
</evidence>
<dbReference type="RefSeq" id="WP_011178058.1">
    <property type="nucleotide sequence ID" value="NC_005877.1"/>
</dbReference>
<dbReference type="InterPro" id="IPR050311">
    <property type="entry name" value="ORC1/CDC6"/>
</dbReference>
<sequence length="408" mass="46246">MDNPFIKYSRSDDYIIGNLKTLSSSYIPDNLPHREQQIELMARSLSSIMHGGIASNILLYGQSGSGKTSSAINVTNMLRSAAGDRVSIHYINCEIYDSHYSIMVHMVNSFIGEEQIPNLGLPFDRIYYELVKRIKSRNLYTLIILDEIDRLLSKNGSDSLYVILKLLGDTEGSIIGITNDSSFINKLDMRVRSRLNAESIIFTPYNADELRDILKFRINGVIKNGFIEDSAINLCAAIGAQEHGDARKAIELLRIAIEYCIRENRERVTIDDIYMARERFEMNILKESVKTLPIHSKMVLLSAILTQEVSSDIAVTGEIYENYKNICAEIGLQPLSTRRISDLMSSLDDLGLIVTTTRSMGRYGRTKLIKVSQPVAIKNYILEDENFKNFQGSRIVRQSKLRTNYDDI</sequence>
<keyword evidence="4 5" id="KW-0067">ATP-binding</keyword>
<dbReference type="GO" id="GO:0005524">
    <property type="term" value="F:ATP binding"/>
    <property type="evidence" value="ECO:0007669"/>
    <property type="project" value="UniProtKB-UniRule"/>
</dbReference>
<gene>
    <name evidence="8" type="ORF">SAMN02745355_1010</name>
</gene>
<dbReference type="CDD" id="cd08768">
    <property type="entry name" value="Cdc6_C"/>
    <property type="match status" value="1"/>
</dbReference>
<dbReference type="CDD" id="cd00009">
    <property type="entry name" value="AAA"/>
    <property type="match status" value="1"/>
</dbReference>
<dbReference type="HAMAP" id="MF_01407">
    <property type="entry name" value="ORC1_type_DNA_replic_protein"/>
    <property type="match status" value="1"/>
</dbReference>
<comment type="similarity">
    <text evidence="1 5">Belongs to the CDC6/cdc18 family.</text>
</comment>
<dbReference type="OrthoDB" id="195574at2157"/>
<dbReference type="PANTHER" id="PTHR10763">
    <property type="entry name" value="CELL DIVISION CONTROL PROTEIN 6-RELATED"/>
    <property type="match status" value="1"/>
</dbReference>
<accession>A0A8G2L7K3</accession>
<comment type="caution">
    <text evidence="8">The sequence shown here is derived from an EMBL/GenBank/DDBJ whole genome shotgun (WGS) entry which is preliminary data.</text>
</comment>
<dbReference type="InterPro" id="IPR049945">
    <property type="entry name" value="AAA_22"/>
</dbReference>
<evidence type="ECO:0000313" key="9">
    <source>
        <dbReference type="Proteomes" id="UP000192315"/>
    </source>
</evidence>
<dbReference type="NCBIfam" id="NF001625">
    <property type="entry name" value="PRK00411.1-3"/>
    <property type="match status" value="1"/>
</dbReference>
<dbReference type="InterPro" id="IPR036390">
    <property type="entry name" value="WH_DNA-bd_sf"/>
</dbReference>
<dbReference type="AlphaFoldDB" id="A0A8G2L7K3"/>
<dbReference type="EMBL" id="FWYE01000002">
    <property type="protein sequence ID" value="SMD31090.1"/>
    <property type="molecule type" value="Genomic_DNA"/>
</dbReference>
<protein>
    <recommendedName>
        <fullName evidence="5">ORC1-type DNA replication protein</fullName>
    </recommendedName>
</protein>
<keyword evidence="2 5" id="KW-0235">DNA replication</keyword>
<keyword evidence="9" id="KW-1185">Reference proteome</keyword>
<reference evidence="8 9" key="1">
    <citation type="submission" date="2017-04" db="EMBL/GenBank/DDBJ databases">
        <authorList>
            <person name="Varghese N."/>
            <person name="Submissions S."/>
        </authorList>
    </citation>
    <scope>NUCLEOTIDE SEQUENCE [LARGE SCALE GENOMIC DNA]</scope>
    <source>
        <strain evidence="8 9">DSM 9789</strain>
    </source>
</reference>
<feature type="binding site" evidence="5">
    <location>
        <position position="205"/>
    </location>
    <ligand>
        <name>ATP</name>
        <dbReference type="ChEBI" id="CHEBI:30616"/>
    </ligand>
</feature>
<dbReference type="NCBIfam" id="TIGR02928">
    <property type="entry name" value="orc1/cdc6 family replication initiation protein"/>
    <property type="match status" value="1"/>
</dbReference>
<evidence type="ECO:0000259" key="6">
    <source>
        <dbReference type="SMART" id="SM00382"/>
    </source>
</evidence>
<dbReference type="InterPro" id="IPR003593">
    <property type="entry name" value="AAA+_ATPase"/>
</dbReference>
<dbReference type="SMR" id="A0A8G2L7K3"/>
<keyword evidence="3 5" id="KW-0547">Nucleotide-binding</keyword>
<evidence type="ECO:0000256" key="1">
    <source>
        <dbReference type="ARBA" id="ARBA00006184"/>
    </source>
</evidence>
<proteinExistence type="inferred from homology"/>
<dbReference type="GO" id="GO:0016887">
    <property type="term" value="F:ATP hydrolysis activity"/>
    <property type="evidence" value="ECO:0007669"/>
    <property type="project" value="InterPro"/>
</dbReference>
<feature type="domain" description="AAA+ ATPase" evidence="6">
    <location>
        <begin position="53"/>
        <end position="228"/>
    </location>
</feature>
<dbReference type="Gene3D" id="1.10.8.60">
    <property type="match status" value="1"/>
</dbReference>
<dbReference type="CDD" id="cd18139">
    <property type="entry name" value="HLD_clamp_RarA"/>
    <property type="match status" value="1"/>
</dbReference>
<dbReference type="InterPro" id="IPR036388">
    <property type="entry name" value="WH-like_DNA-bd_sf"/>
</dbReference>
<feature type="domain" description="Cdc6 C-terminal" evidence="7">
    <location>
        <begin position="300"/>
        <end position="381"/>
    </location>
</feature>
<dbReference type="Proteomes" id="UP000192315">
    <property type="component" value="Unassembled WGS sequence"/>
</dbReference>
<dbReference type="PANTHER" id="PTHR10763:SF26">
    <property type="entry name" value="CELL DIVISION CONTROL PROTEIN 6 HOMOLOG"/>
    <property type="match status" value="1"/>
</dbReference>
<evidence type="ECO:0000256" key="5">
    <source>
        <dbReference type="HAMAP-Rule" id="MF_01407"/>
    </source>
</evidence>
<dbReference type="Pfam" id="PF22703">
    <property type="entry name" value="Cdc6_lid"/>
    <property type="match status" value="1"/>
</dbReference>
<dbReference type="InterPro" id="IPR027417">
    <property type="entry name" value="P-loop_NTPase"/>
</dbReference>